<dbReference type="CDD" id="cd18809">
    <property type="entry name" value="SF1_C_RecD"/>
    <property type="match status" value="2"/>
</dbReference>
<dbReference type="KEGG" id="thas:C6Y53_19565"/>
<dbReference type="InterPro" id="IPR027417">
    <property type="entry name" value="P-loop_NTPase"/>
</dbReference>
<evidence type="ECO:0000313" key="3">
    <source>
        <dbReference type="EMBL" id="QEP30417.1"/>
    </source>
</evidence>
<dbReference type="NCBIfam" id="NF041492">
    <property type="entry name" value="MobF"/>
    <property type="match status" value="1"/>
</dbReference>
<feature type="compositionally biased region" description="Basic and acidic residues" evidence="1">
    <location>
        <begin position="1534"/>
        <end position="1568"/>
    </location>
</feature>
<geneLocation type="plasmid" evidence="3 4">
    <name>p1</name>
</geneLocation>
<dbReference type="InterPro" id="IPR051055">
    <property type="entry name" value="PIF1_helicase"/>
</dbReference>
<protein>
    <submittedName>
        <fullName evidence="3">AAA family ATPase</fullName>
    </submittedName>
</protein>
<dbReference type="SUPFAM" id="SSF52540">
    <property type="entry name" value="P-loop containing nucleoside triphosphate hydrolases"/>
    <property type="match status" value="4"/>
</dbReference>
<dbReference type="InterPro" id="IPR014059">
    <property type="entry name" value="TraI/TrwC_relax"/>
</dbReference>
<dbReference type="PANTHER" id="PTHR47642">
    <property type="entry name" value="ATP-DEPENDENT DNA HELICASE"/>
    <property type="match status" value="1"/>
</dbReference>
<evidence type="ECO:0000256" key="1">
    <source>
        <dbReference type="SAM" id="MobiDB-lite"/>
    </source>
</evidence>
<dbReference type="SUPFAM" id="SSF55464">
    <property type="entry name" value="Origin of replication-binding domain, RBD-like"/>
    <property type="match status" value="1"/>
</dbReference>
<keyword evidence="4" id="KW-1185">Reference proteome</keyword>
<dbReference type="InterPro" id="IPR014862">
    <property type="entry name" value="TrwC"/>
</dbReference>
<accession>A0A5C2H1T9</accession>
<organism evidence="3 4">
    <name type="scientific">Pukyongiella litopenaei</name>
    <dbReference type="NCBI Taxonomy" id="2605946"/>
    <lineage>
        <taxon>Bacteria</taxon>
        <taxon>Pseudomonadati</taxon>
        <taxon>Pseudomonadota</taxon>
        <taxon>Alphaproteobacteria</taxon>
        <taxon>Rhodobacterales</taxon>
        <taxon>Paracoccaceae</taxon>
        <taxon>Pukyongiella</taxon>
    </lineage>
</organism>
<gene>
    <name evidence="3" type="ORF">C6Y53_19565</name>
</gene>
<name>A0A5C2H1T9_9RHOB</name>
<evidence type="ECO:0000259" key="2">
    <source>
        <dbReference type="Pfam" id="PF08751"/>
    </source>
</evidence>
<feature type="region of interest" description="Disordered" evidence="1">
    <location>
        <begin position="1525"/>
        <end position="1579"/>
    </location>
</feature>
<dbReference type="Pfam" id="PF13604">
    <property type="entry name" value="AAA_30"/>
    <property type="match status" value="2"/>
</dbReference>
<dbReference type="Gene3D" id="3.40.50.300">
    <property type="entry name" value="P-loop containing nucleotide triphosphate hydrolases"/>
    <property type="match status" value="4"/>
</dbReference>
<sequence length="1604" mass="176292">MMSISTVSTGAAASGYYQQEGYYKEGSDEGKNATAWFGKAAEAIGLTGPVDDARFAELLDGQTPDGRLMGRYVEGERLHRPGIDLTFSASKSASIAALVIGDQRIVEAHDAAVRKAMEVVEGRFVRTRYQEEGEIVTTSGEGIIAGIYRHDTSRALDPNLHSHAVIANMVLNEKGEYTALRNEELFNNRKLITEIYRSGFEARMTELGIATERGKYGEVNISGIPKEVAEQFSTRRREIIAALDSKGVEYSAATAQKATLATRAAKHRDLDRESLRADWRKEAIGFGLSKDLIERGRLENQAPVPMQREARYDRAEEHGVIGEQSRLAEIVAWMKNLITSPQKDEVKEAETDVARAVSRAIDHVSERQSVYERNVLLTAALRFSEGSDIEEVDREIDRRLASGKLYANGKQGEHLTDRATVAVENSIIKTWRRAEKSTGLDLGLGGGKPGTPDLAAAPENELALTVGQRSALETSLSGAGRYVGVQGYAGTGKTHMIRKLNELAVSAGYTVRGYAPSLQATRELGSVIDRTSTLASVVISERTHPQTVDNSRTILLVDEASMASARDMRSFMDYAERTNAARVVLIGDIKQLDAVSAGQPFAQLQEAGMRTALMDDIRRQRDDDLRAAVYDAVRGDISDAFARLGNRIRKVENPRQAAAETFLGLSHEERLETRILTLTNASRAEINAAVRDGLKEEGSLSRDGYPVSALVPRSMTDVEKADARSYSSGDVLQSVVSHAEHGLQRNVLYVVDEADCKANSLRVRRETDGAHINLPLIMTFQGRALGTALVAYRPEIRELAVGEAVRVRITDKSSDLINGERARITSIGNGSIGLETRAGRQLQVDAQSLGARGLEHDYAATAHSVQGETVDRVIVAMNGGDRLATQKGFYVEISRAREEAILLTDNRAALERNIAENTGIRMTALHARVQGAFRRPEDDTVQAVSRAIEHVSEREAAYSRADLTMAAMSFSRGSGFDDLDREINRRIEDGHLFAGGKDEQTLTDKASVALELSILTTWREAGKTAGPELQAEPGRSGVSNLERKLNAVRTLSVGQKEAIITMLSGDGRYVGVQGYAGTGKTFMLESAKEALNRLSHYAGQSGYEVRGYAPSHQAVGELKKVLGQAETLAKVVTAERYHPQDVDNSRTILVLDEASMASAQDMRTFMDYAERTNAARVVLVGDTKQLDSVAAGRIFDQLQKAGMRTAVMDEVRRQRDDDLKQAVLHAMQGEIRAAFERLGDNVQQVEDPAFEAAQRYLSLTPSEQENTRILTLTNRARHIVSSVVRESLIMDETVAREELHLHGLTNRQLTLAQLADARSFQVGDVVMAVVTSRDFGLKKNSLYEVSEVDAEKNRLIVTRETDGEQIPLPLSVKFNQRDLGKALVAYEKEGRAISAGDLVRFRIPDPESGITNGMRAKVIATYEGAFRVKTRDDETITLSTDSLASRGVELDYAATAHAVQGESIDNVIVAMRHSEKLVTQKSFYVEISRARDGAVLLTDDPDKLSRNIERQTGVRQTALDAWIDGRHAGNGLSRPEEEKTREDAKPQAREQAREQVRTEPDRDGKAHQLDLFGGPERAKEISDKVKAIETYAEQQLVRGKELTR</sequence>
<dbReference type="Proteomes" id="UP000237655">
    <property type="component" value="Plasmid p1"/>
</dbReference>
<evidence type="ECO:0000313" key="4">
    <source>
        <dbReference type="Proteomes" id="UP000237655"/>
    </source>
</evidence>
<dbReference type="RefSeq" id="WP_149615632.1">
    <property type="nucleotide sequence ID" value="NZ_CP043619.1"/>
</dbReference>
<proteinExistence type="predicted"/>
<dbReference type="Pfam" id="PF08751">
    <property type="entry name" value="TrwC"/>
    <property type="match status" value="1"/>
</dbReference>
<feature type="domain" description="TrwC relaxase" evidence="2">
    <location>
        <begin position="13"/>
        <end position="283"/>
    </location>
</feature>
<keyword evidence="3" id="KW-0614">Plasmid</keyword>
<dbReference type="EMBL" id="CP043619">
    <property type="protein sequence ID" value="QEP30417.1"/>
    <property type="molecule type" value="Genomic_DNA"/>
</dbReference>
<dbReference type="NCBIfam" id="TIGR02686">
    <property type="entry name" value="relax_trwC"/>
    <property type="match status" value="1"/>
</dbReference>
<dbReference type="Gene3D" id="2.30.30.940">
    <property type="match status" value="2"/>
</dbReference>
<reference evidence="3 4" key="1">
    <citation type="submission" date="2019-09" db="EMBL/GenBank/DDBJ databases">
        <title>Novel bacterium SH-1.</title>
        <authorList>
            <person name="Kim Y.-S."/>
            <person name="Kim K.-H."/>
        </authorList>
    </citation>
    <scope>NUCLEOTIDE SEQUENCE [LARGE SCALE GENOMIC DNA]</scope>
    <source>
        <strain evidence="3 4">SH-1</strain>
        <plasmid evidence="3 4">p1</plasmid>
    </source>
</reference>